<dbReference type="OrthoDB" id="4232400at2759"/>
<protein>
    <submittedName>
        <fullName evidence="1">Uncharacterized protein</fullName>
    </submittedName>
</protein>
<evidence type="ECO:0000313" key="1">
    <source>
        <dbReference type="EMBL" id="KAH6687750.1"/>
    </source>
</evidence>
<sequence length="70" mass="8026">MDVDSPRSHLFVSKMPGVGPLTEAEREWLKKHYGNEFHFLGSYGLSIYKDDDREEGRRILRGLMSVDAGK</sequence>
<comment type="caution">
    <text evidence="1">The sequence shown here is derived from an EMBL/GenBank/DDBJ whole genome shotgun (WGS) entry which is preliminary data.</text>
</comment>
<gene>
    <name evidence="1" type="ORF">F5X68DRAFT_261113</name>
</gene>
<evidence type="ECO:0000313" key="2">
    <source>
        <dbReference type="Proteomes" id="UP000770015"/>
    </source>
</evidence>
<dbReference type="AlphaFoldDB" id="A0A9P9ACY0"/>
<proteinExistence type="predicted"/>
<keyword evidence="2" id="KW-1185">Reference proteome</keyword>
<dbReference type="EMBL" id="JAGSXJ010000010">
    <property type="protein sequence ID" value="KAH6687750.1"/>
    <property type="molecule type" value="Genomic_DNA"/>
</dbReference>
<accession>A0A9P9ACY0</accession>
<dbReference type="Proteomes" id="UP000770015">
    <property type="component" value="Unassembled WGS sequence"/>
</dbReference>
<organism evidence="1 2">
    <name type="scientific">Plectosphaerella plurivora</name>
    <dbReference type="NCBI Taxonomy" id="936078"/>
    <lineage>
        <taxon>Eukaryota</taxon>
        <taxon>Fungi</taxon>
        <taxon>Dikarya</taxon>
        <taxon>Ascomycota</taxon>
        <taxon>Pezizomycotina</taxon>
        <taxon>Sordariomycetes</taxon>
        <taxon>Hypocreomycetidae</taxon>
        <taxon>Glomerellales</taxon>
        <taxon>Plectosphaerellaceae</taxon>
        <taxon>Plectosphaerella</taxon>
    </lineage>
</organism>
<reference evidence="1" key="1">
    <citation type="journal article" date="2021" name="Nat. Commun.">
        <title>Genetic determinants of endophytism in the Arabidopsis root mycobiome.</title>
        <authorList>
            <person name="Mesny F."/>
            <person name="Miyauchi S."/>
            <person name="Thiergart T."/>
            <person name="Pickel B."/>
            <person name="Atanasova L."/>
            <person name="Karlsson M."/>
            <person name="Huettel B."/>
            <person name="Barry K.W."/>
            <person name="Haridas S."/>
            <person name="Chen C."/>
            <person name="Bauer D."/>
            <person name="Andreopoulos W."/>
            <person name="Pangilinan J."/>
            <person name="LaButti K."/>
            <person name="Riley R."/>
            <person name="Lipzen A."/>
            <person name="Clum A."/>
            <person name="Drula E."/>
            <person name="Henrissat B."/>
            <person name="Kohler A."/>
            <person name="Grigoriev I.V."/>
            <person name="Martin F.M."/>
            <person name="Hacquard S."/>
        </authorList>
    </citation>
    <scope>NUCLEOTIDE SEQUENCE</scope>
    <source>
        <strain evidence="1">MPI-SDFR-AT-0117</strain>
    </source>
</reference>
<name>A0A9P9ACY0_9PEZI</name>